<organism evidence="2 5">
    <name type="scientific">Histophilus somni</name>
    <name type="common">Haemophilus somnus</name>
    <dbReference type="NCBI Taxonomy" id="731"/>
    <lineage>
        <taxon>Bacteria</taxon>
        <taxon>Pseudomonadati</taxon>
        <taxon>Pseudomonadota</taxon>
        <taxon>Gammaproteobacteria</taxon>
        <taxon>Pasteurellales</taxon>
        <taxon>Pasteurellaceae</taxon>
        <taxon>Histophilus</taxon>
    </lineage>
</organism>
<keyword evidence="5" id="KW-1185">Reference proteome</keyword>
<dbReference type="EMBL" id="CP066558">
    <property type="protein sequence ID" value="QQF82172.1"/>
    <property type="molecule type" value="Genomic_DNA"/>
</dbReference>
<dbReference type="AlphaFoldDB" id="A0A9Q6P4K0"/>
<dbReference type="EMBL" id="SNRV01000007">
    <property type="protein sequence ID" value="TEW30170.1"/>
    <property type="molecule type" value="Genomic_DNA"/>
</dbReference>
<dbReference type="GO" id="GO:0005829">
    <property type="term" value="C:cytosol"/>
    <property type="evidence" value="ECO:0007669"/>
    <property type="project" value="TreeGrafter"/>
</dbReference>
<dbReference type="OrthoDB" id="6198608at2"/>
<evidence type="ECO:0000313" key="3">
    <source>
        <dbReference type="EMBL" id="TEW30170.1"/>
    </source>
</evidence>
<reference evidence="3 4" key="1">
    <citation type="submission" date="2019-03" db="EMBL/GenBank/DDBJ databases">
        <title>Horizontal Gene Transfer Machinery in Histophilus somni.</title>
        <authorList>
            <person name="Mostafa Nazari M."/>
            <person name="Liljebjelke K."/>
        </authorList>
    </citation>
    <scope>NUCLEOTIDE SEQUENCE [LARGE SCALE GENOMIC DNA]</scope>
    <source>
        <strain evidence="3 4">UOC-EPH-KLM-04</strain>
    </source>
</reference>
<evidence type="ECO:0000256" key="1">
    <source>
        <dbReference type="ARBA" id="ARBA00006201"/>
    </source>
</evidence>
<proteinExistence type="inferred from homology"/>
<dbReference type="GeneID" id="31486760"/>
<dbReference type="OMA" id="CQAEAMI"/>
<evidence type="ECO:0000313" key="5">
    <source>
        <dbReference type="Proteomes" id="UP000595373"/>
    </source>
</evidence>
<dbReference type="RefSeq" id="WP_011609693.1">
    <property type="nucleotide sequence ID" value="NZ_CP018802.1"/>
</dbReference>
<dbReference type="PANTHER" id="PTHR38769:SF1">
    <property type="entry name" value="UPF0381 PROTEIN YFCZ-RELATED"/>
    <property type="match status" value="1"/>
</dbReference>
<name>A0A9Q6P4K0_HISSO</name>
<dbReference type="InterPro" id="IPR035571">
    <property type="entry name" value="UPF0234-like_C"/>
</dbReference>
<dbReference type="Proteomes" id="UP000297565">
    <property type="component" value="Unassembled WGS sequence"/>
</dbReference>
<dbReference type="Gene3D" id="3.30.70.860">
    <property type="match status" value="1"/>
</dbReference>
<evidence type="ECO:0000313" key="2">
    <source>
        <dbReference type="EMBL" id="QQF82172.1"/>
    </source>
</evidence>
<protein>
    <submittedName>
        <fullName evidence="3">DUF406 family protein</fullName>
    </submittedName>
    <submittedName>
        <fullName evidence="2">YfcZ/YiiS family protein</fullName>
    </submittedName>
</protein>
<comment type="similarity">
    <text evidence="1">Belongs to the UPF0381 family.</text>
</comment>
<evidence type="ECO:0000313" key="4">
    <source>
        <dbReference type="Proteomes" id="UP000297565"/>
    </source>
</evidence>
<gene>
    <name evidence="3" type="ORF">E2R48_04295</name>
    <name evidence="2" type="ORF">JFL49_09000</name>
</gene>
<dbReference type="Proteomes" id="UP000595373">
    <property type="component" value="Chromosome"/>
</dbReference>
<dbReference type="SMR" id="A0A9Q6P4K0"/>
<dbReference type="InterPro" id="IPR005272">
    <property type="entry name" value="DUF406"/>
</dbReference>
<dbReference type="PANTHER" id="PTHR38769">
    <property type="entry name" value="UPF0381 PROTEIN YFCZ-RELATED"/>
    <property type="match status" value="1"/>
</dbReference>
<sequence length="98" mass="10945">MSENVLKCTPEETKACCCADVGTIIDNSELSVDFSQVYENETTAQEALAYLTEKARKAETESCDIRSEIKEVNGNYQLNATFTFSCQAETLIFQLSIR</sequence>
<reference evidence="2 5" key="2">
    <citation type="submission" date="2020-12" db="EMBL/GenBank/DDBJ databases">
        <title>ASc-MMNZ-VFA-070.</title>
        <authorList>
            <person name="Schryvers A."/>
            <person name="Mostafa Nazari M."/>
            <person name="Farshchi Andisi V."/>
            <person name="Timsit E."/>
            <person name="Walter Morck D."/>
        </authorList>
    </citation>
    <scope>NUCLEOTIDE SEQUENCE [LARGE SCALE GENOMIC DNA]</scope>
    <source>
        <strain evidence="2 5">ASc-MMNZ-VFA-070</strain>
    </source>
</reference>
<dbReference type="Pfam" id="PF04175">
    <property type="entry name" value="DUF406"/>
    <property type="match status" value="1"/>
</dbReference>
<dbReference type="NCBIfam" id="TIGR00743">
    <property type="entry name" value="DUF406 family protein"/>
    <property type="match status" value="1"/>
</dbReference>
<accession>A0A9Q6P4K0</accession>